<dbReference type="Proteomes" id="UP000735302">
    <property type="component" value="Unassembled WGS sequence"/>
</dbReference>
<dbReference type="EMBL" id="BLXT01006043">
    <property type="protein sequence ID" value="GFO28570.1"/>
    <property type="molecule type" value="Genomic_DNA"/>
</dbReference>
<protein>
    <submittedName>
        <fullName evidence="1">Uncharacterized protein</fullName>
    </submittedName>
</protein>
<evidence type="ECO:0000313" key="1">
    <source>
        <dbReference type="EMBL" id="GFO28570.1"/>
    </source>
</evidence>
<evidence type="ECO:0000313" key="2">
    <source>
        <dbReference type="Proteomes" id="UP000735302"/>
    </source>
</evidence>
<organism evidence="1 2">
    <name type="scientific">Plakobranchus ocellatus</name>
    <dbReference type="NCBI Taxonomy" id="259542"/>
    <lineage>
        <taxon>Eukaryota</taxon>
        <taxon>Metazoa</taxon>
        <taxon>Spiralia</taxon>
        <taxon>Lophotrochozoa</taxon>
        <taxon>Mollusca</taxon>
        <taxon>Gastropoda</taxon>
        <taxon>Heterobranchia</taxon>
        <taxon>Euthyneura</taxon>
        <taxon>Panpulmonata</taxon>
        <taxon>Sacoglossa</taxon>
        <taxon>Placobranchoidea</taxon>
        <taxon>Plakobranchidae</taxon>
        <taxon>Plakobranchus</taxon>
    </lineage>
</organism>
<gene>
    <name evidence="1" type="ORF">PoB_005507500</name>
</gene>
<dbReference type="AlphaFoldDB" id="A0AAV4C780"/>
<comment type="caution">
    <text evidence="1">The sequence shown here is derived from an EMBL/GenBank/DDBJ whole genome shotgun (WGS) entry which is preliminary data.</text>
</comment>
<sequence length="77" mass="9043">MLDTRQTALESTLAQLLPDLHRRYLNLASRHVSFTDSASPRNFVDRTRTRTRTGARLCRLRPFSCSQWQNLFFKKST</sequence>
<accession>A0AAV4C780</accession>
<reference evidence="1 2" key="1">
    <citation type="journal article" date="2021" name="Elife">
        <title>Chloroplast acquisition without the gene transfer in kleptoplastic sea slugs, Plakobranchus ocellatus.</title>
        <authorList>
            <person name="Maeda T."/>
            <person name="Takahashi S."/>
            <person name="Yoshida T."/>
            <person name="Shimamura S."/>
            <person name="Takaki Y."/>
            <person name="Nagai Y."/>
            <person name="Toyoda A."/>
            <person name="Suzuki Y."/>
            <person name="Arimoto A."/>
            <person name="Ishii H."/>
            <person name="Satoh N."/>
            <person name="Nishiyama T."/>
            <person name="Hasebe M."/>
            <person name="Maruyama T."/>
            <person name="Minagawa J."/>
            <person name="Obokata J."/>
            <person name="Shigenobu S."/>
        </authorList>
    </citation>
    <scope>NUCLEOTIDE SEQUENCE [LARGE SCALE GENOMIC DNA]</scope>
</reference>
<proteinExistence type="predicted"/>
<name>A0AAV4C780_9GAST</name>
<keyword evidence="2" id="KW-1185">Reference proteome</keyword>